<dbReference type="RefSeq" id="WP_028752294.1">
    <property type="nucleotide sequence ID" value="NZ_JACIIG010000007.1"/>
</dbReference>
<feature type="region of interest" description="Disordered" evidence="1">
    <location>
        <begin position="91"/>
        <end position="115"/>
    </location>
</feature>
<dbReference type="OrthoDB" id="7065898at2"/>
<feature type="compositionally biased region" description="Basic and acidic residues" evidence="1">
    <location>
        <begin position="91"/>
        <end position="100"/>
    </location>
</feature>
<evidence type="ECO:0000256" key="1">
    <source>
        <dbReference type="SAM" id="MobiDB-lite"/>
    </source>
</evidence>
<protein>
    <submittedName>
        <fullName evidence="2">Uncharacterized protein</fullName>
    </submittedName>
</protein>
<evidence type="ECO:0000313" key="3">
    <source>
        <dbReference type="Proteomes" id="UP000543836"/>
    </source>
</evidence>
<proteinExistence type="predicted"/>
<dbReference type="EMBL" id="JACIIG010000007">
    <property type="protein sequence ID" value="MBB4569046.1"/>
    <property type="molecule type" value="Genomic_DNA"/>
</dbReference>
<accession>A0A7W6ZUR0</accession>
<sequence length="115" mass="12984">MDWVLPLIGGLGIGSLLKSVIDNFNSRRAVMKDRLYQEKREAYLGLLGALHKAAVQPSDENSKDFALWQTRCQLFGSPDAARFAQAIVETNDRPRSERESAFSGLIESMRDDLRR</sequence>
<gene>
    <name evidence="2" type="ORF">GGE60_003165</name>
</gene>
<comment type="caution">
    <text evidence="2">The sequence shown here is derived from an EMBL/GenBank/DDBJ whole genome shotgun (WGS) entry which is preliminary data.</text>
</comment>
<dbReference type="GeneID" id="32528209"/>
<organism evidence="2 3">
    <name type="scientific">Rhizobium leucaenae</name>
    <dbReference type="NCBI Taxonomy" id="29450"/>
    <lineage>
        <taxon>Bacteria</taxon>
        <taxon>Pseudomonadati</taxon>
        <taxon>Pseudomonadota</taxon>
        <taxon>Alphaproteobacteria</taxon>
        <taxon>Hyphomicrobiales</taxon>
        <taxon>Rhizobiaceae</taxon>
        <taxon>Rhizobium/Agrobacterium group</taxon>
        <taxon>Rhizobium</taxon>
    </lineage>
</organism>
<dbReference type="Proteomes" id="UP000543836">
    <property type="component" value="Unassembled WGS sequence"/>
</dbReference>
<keyword evidence="3" id="KW-1185">Reference proteome</keyword>
<name>A0A7W6ZUR0_9HYPH</name>
<dbReference type="AlphaFoldDB" id="A0A7W6ZUR0"/>
<reference evidence="2 3" key="1">
    <citation type="submission" date="2020-08" db="EMBL/GenBank/DDBJ databases">
        <title>Genomic Encyclopedia of Type Strains, Phase IV (KMG-V): Genome sequencing to study the core and pangenomes of soil and plant-associated prokaryotes.</title>
        <authorList>
            <person name="Whitman W."/>
        </authorList>
    </citation>
    <scope>NUCLEOTIDE SEQUENCE [LARGE SCALE GENOMIC DNA]</scope>
    <source>
        <strain evidence="2 3">SEMIA 492</strain>
    </source>
</reference>
<evidence type="ECO:0000313" key="2">
    <source>
        <dbReference type="EMBL" id="MBB4569046.1"/>
    </source>
</evidence>